<feature type="transmembrane region" description="Helical" evidence="2">
    <location>
        <begin position="154"/>
        <end position="182"/>
    </location>
</feature>
<feature type="transmembrane region" description="Helical" evidence="2">
    <location>
        <begin position="12"/>
        <end position="33"/>
    </location>
</feature>
<evidence type="ECO:0000256" key="1">
    <source>
        <dbReference type="SAM" id="MobiDB-lite"/>
    </source>
</evidence>
<feature type="compositionally biased region" description="Acidic residues" evidence="1">
    <location>
        <begin position="101"/>
        <end position="140"/>
    </location>
</feature>
<feature type="region of interest" description="Disordered" evidence="1">
    <location>
        <begin position="101"/>
        <end position="142"/>
    </location>
</feature>
<accession>A0A4P6JUC3</accession>
<dbReference type="RefSeq" id="WP_129890282.1">
    <property type="nucleotide sequence ID" value="NZ_CP035758.1"/>
</dbReference>
<dbReference type="EMBL" id="CP035758">
    <property type="protein sequence ID" value="QBD79229.1"/>
    <property type="molecule type" value="Genomic_DNA"/>
</dbReference>
<name>A0A4P6JUC3_KTERU</name>
<evidence type="ECO:0000313" key="3">
    <source>
        <dbReference type="EMBL" id="QBD79229.1"/>
    </source>
</evidence>
<keyword evidence="2" id="KW-0812">Transmembrane</keyword>
<keyword evidence="4" id="KW-1185">Reference proteome</keyword>
<evidence type="ECO:0000313" key="4">
    <source>
        <dbReference type="Proteomes" id="UP000290365"/>
    </source>
</evidence>
<feature type="transmembrane region" description="Helical" evidence="2">
    <location>
        <begin position="238"/>
        <end position="262"/>
    </location>
</feature>
<protein>
    <recommendedName>
        <fullName evidence="5">DUF4386 family protein</fullName>
    </recommendedName>
</protein>
<dbReference type="AlphaFoldDB" id="A0A4P6JUC3"/>
<reference evidence="3 4" key="1">
    <citation type="submission" date="2019-01" db="EMBL/GenBank/DDBJ databases">
        <title>Ktedonosporobacter rubrisoli SCAWS-G2.</title>
        <authorList>
            <person name="Huang Y."/>
            <person name="Yan B."/>
        </authorList>
    </citation>
    <scope>NUCLEOTIDE SEQUENCE [LARGE SCALE GENOMIC DNA]</scope>
    <source>
        <strain evidence="3 4">SCAWS-G2</strain>
    </source>
</reference>
<gene>
    <name evidence="3" type="ORF">EPA93_25900</name>
</gene>
<dbReference type="Proteomes" id="UP000290365">
    <property type="component" value="Chromosome"/>
</dbReference>
<keyword evidence="2" id="KW-1133">Transmembrane helix</keyword>
<proteinExistence type="predicted"/>
<feature type="transmembrane region" description="Helical" evidence="2">
    <location>
        <begin position="268"/>
        <end position="287"/>
    </location>
</feature>
<feature type="transmembrane region" description="Helical" evidence="2">
    <location>
        <begin position="67"/>
        <end position="88"/>
    </location>
</feature>
<sequence length="295" mass="32074">MKRSLLSRLRTNGAYYIVSALLLLLGVPLYQFFVLTPQGYNIALSQANVDHFAPYLSWISNHSLQFILYRGLLTLAFVLLFTFPFSLYRIIVAQELMAQEEEAEQADEGEDDEQTDNALDGDEEEAEAEEEEQAADDEGNENVLPPHPWRGKGFAVLAAWAGIFGISAYVLGTIASTLHVLIVSRGFTPGSAVPGSFATLTTIFSIITNTVGTGLLALSALFFGVMIARRGMRLWPGIWVVFSYVGMLVAALGCGSAVAVASTPTGQSLLTTPATICFALWALWLGIMQVRLKPE</sequence>
<keyword evidence="2" id="KW-0472">Membrane</keyword>
<organism evidence="3 4">
    <name type="scientific">Ktedonosporobacter rubrisoli</name>
    <dbReference type="NCBI Taxonomy" id="2509675"/>
    <lineage>
        <taxon>Bacteria</taxon>
        <taxon>Bacillati</taxon>
        <taxon>Chloroflexota</taxon>
        <taxon>Ktedonobacteria</taxon>
        <taxon>Ktedonobacterales</taxon>
        <taxon>Ktedonosporobacteraceae</taxon>
        <taxon>Ktedonosporobacter</taxon>
    </lineage>
</organism>
<evidence type="ECO:0008006" key="5">
    <source>
        <dbReference type="Google" id="ProtNLM"/>
    </source>
</evidence>
<feature type="transmembrane region" description="Helical" evidence="2">
    <location>
        <begin position="202"/>
        <end position="226"/>
    </location>
</feature>
<evidence type="ECO:0000256" key="2">
    <source>
        <dbReference type="SAM" id="Phobius"/>
    </source>
</evidence>
<dbReference type="KEGG" id="kbs:EPA93_25900"/>
<dbReference type="OrthoDB" id="157732at2"/>